<comment type="caution">
    <text evidence="1">The sequence shown here is derived from an EMBL/GenBank/DDBJ whole genome shotgun (WGS) entry which is preliminary data.</text>
</comment>
<dbReference type="Proteomes" id="UP000499080">
    <property type="component" value="Unassembled WGS sequence"/>
</dbReference>
<keyword evidence="2" id="KW-1185">Reference proteome</keyword>
<evidence type="ECO:0000313" key="1">
    <source>
        <dbReference type="EMBL" id="GBN86886.1"/>
    </source>
</evidence>
<protein>
    <submittedName>
        <fullName evidence="1">Uncharacterized protein</fullName>
    </submittedName>
</protein>
<evidence type="ECO:0000313" key="2">
    <source>
        <dbReference type="Proteomes" id="UP000499080"/>
    </source>
</evidence>
<reference evidence="1 2" key="1">
    <citation type="journal article" date="2019" name="Sci. Rep.">
        <title>Orb-weaving spider Araneus ventricosus genome elucidates the spidroin gene catalogue.</title>
        <authorList>
            <person name="Kono N."/>
            <person name="Nakamura H."/>
            <person name="Ohtoshi R."/>
            <person name="Moran D.A.P."/>
            <person name="Shinohara A."/>
            <person name="Yoshida Y."/>
            <person name="Fujiwara M."/>
            <person name="Mori M."/>
            <person name="Tomita M."/>
            <person name="Arakawa K."/>
        </authorList>
    </citation>
    <scope>NUCLEOTIDE SEQUENCE [LARGE SCALE GENOMIC DNA]</scope>
</reference>
<proteinExistence type="predicted"/>
<dbReference type="EMBL" id="BGPR01021518">
    <property type="protein sequence ID" value="GBN86886.1"/>
    <property type="molecule type" value="Genomic_DNA"/>
</dbReference>
<dbReference type="OrthoDB" id="1046782at2759"/>
<name>A0A4Y2SH07_ARAVE</name>
<accession>A0A4Y2SH07</accession>
<gene>
    <name evidence="1" type="ORF">AVEN_130170_1</name>
</gene>
<sequence length="163" mass="18610">MVARQLSNQECYKTNFLLSRIQRESIVIVKKFQLEILTNLHVLDLPESEKHNFGIMFVCEHDNSKTIRDTGMKFGDAYLTKNVDATGERSVRSLAHRNKVRHTSVTFTSETDGRLDLCLWRTLPVSTNDVYQARIVGGDGGSLPYCVRKCRVSDFVSMNQTIH</sequence>
<organism evidence="1 2">
    <name type="scientific">Araneus ventricosus</name>
    <name type="common">Orbweaver spider</name>
    <name type="synonym">Epeira ventricosa</name>
    <dbReference type="NCBI Taxonomy" id="182803"/>
    <lineage>
        <taxon>Eukaryota</taxon>
        <taxon>Metazoa</taxon>
        <taxon>Ecdysozoa</taxon>
        <taxon>Arthropoda</taxon>
        <taxon>Chelicerata</taxon>
        <taxon>Arachnida</taxon>
        <taxon>Araneae</taxon>
        <taxon>Araneomorphae</taxon>
        <taxon>Entelegynae</taxon>
        <taxon>Araneoidea</taxon>
        <taxon>Araneidae</taxon>
        <taxon>Araneus</taxon>
    </lineage>
</organism>
<dbReference type="AlphaFoldDB" id="A0A4Y2SH07"/>